<dbReference type="Proteomes" id="UP000182160">
    <property type="component" value="Unassembled WGS sequence"/>
</dbReference>
<accession>A0A0L6CVC1</accession>
<dbReference type="Proteomes" id="UP000037046">
    <property type="component" value="Unassembled WGS sequence"/>
</dbReference>
<evidence type="ECO:0000313" key="2">
    <source>
        <dbReference type="EMBL" id="SEM87725.1"/>
    </source>
</evidence>
<dbReference type="PATRIC" id="fig|74031.6.peg.1728"/>
<sequence>MPVIPFGCCYAGLASGLDWLGFSILIILVGNVNSDIFSQN</sequence>
<dbReference type="AlphaFoldDB" id="A0A0L6CVC1"/>
<evidence type="ECO:0000313" key="4">
    <source>
        <dbReference type="Proteomes" id="UP000182160"/>
    </source>
</evidence>
<keyword evidence="3" id="KW-1185">Reference proteome</keyword>
<organism evidence="1 3">
    <name type="scientific">Roseovarius tolerans</name>
    <dbReference type="NCBI Taxonomy" id="74031"/>
    <lineage>
        <taxon>Bacteria</taxon>
        <taxon>Pseudomonadati</taxon>
        <taxon>Pseudomonadota</taxon>
        <taxon>Alphaproteobacteria</taxon>
        <taxon>Rhodobacterales</taxon>
        <taxon>Roseobacteraceae</taxon>
        <taxon>Roseovarius</taxon>
    </lineage>
</organism>
<evidence type="ECO:0000313" key="1">
    <source>
        <dbReference type="EMBL" id="KNX41724.1"/>
    </source>
</evidence>
<evidence type="ECO:0000313" key="3">
    <source>
        <dbReference type="Proteomes" id="UP000037046"/>
    </source>
</evidence>
<dbReference type="EMBL" id="FOBO01000009">
    <property type="protein sequence ID" value="SEM87725.1"/>
    <property type="molecule type" value="Genomic_DNA"/>
</dbReference>
<reference evidence="1" key="2">
    <citation type="submission" date="2015-07" db="EMBL/GenBank/DDBJ databases">
        <title>MeaNS - Measles Nucleotide Surveillance Program.</title>
        <authorList>
            <person name="Tran T."/>
            <person name="Druce J."/>
        </authorList>
    </citation>
    <scope>NUCLEOTIDE SEQUENCE</scope>
    <source>
        <strain evidence="1">EL-164</strain>
    </source>
</reference>
<reference evidence="3" key="1">
    <citation type="submission" date="2015-07" db="EMBL/GenBank/DDBJ databases">
        <title>Draft Genome Sequence of Roseovarius tolerans EL-164, a producer of N-Acylated Alanine Methyl Esters (NAMEs).</title>
        <authorList>
            <person name="Voget S."/>
            <person name="Bruns H."/>
            <person name="Wagner-Doebler I."/>
            <person name="Schulz S."/>
            <person name="Daniel R."/>
        </authorList>
    </citation>
    <scope>NUCLEOTIDE SEQUENCE [LARGE SCALE GENOMIC DNA]</scope>
    <source>
        <strain evidence="3">EL-164</strain>
    </source>
</reference>
<dbReference type="EMBL" id="LGVV01000018">
    <property type="protein sequence ID" value="KNX41724.1"/>
    <property type="molecule type" value="Genomic_DNA"/>
</dbReference>
<protein>
    <submittedName>
        <fullName evidence="1">Uncharacterized protein</fullName>
    </submittedName>
</protein>
<gene>
    <name evidence="1" type="ORF">ROTO_16950</name>
    <name evidence="2" type="ORF">SAMN04488077_10923</name>
</gene>
<name>A0A0L6CVC1_9RHOB</name>
<dbReference type="STRING" id="74031.SAMN04488077_10923"/>
<reference evidence="2 4" key="3">
    <citation type="submission" date="2016-10" db="EMBL/GenBank/DDBJ databases">
        <authorList>
            <person name="de Groot N.N."/>
        </authorList>
    </citation>
    <scope>NUCLEOTIDE SEQUENCE [LARGE SCALE GENOMIC DNA]</scope>
    <source>
        <strain evidence="2 4">DSM 11457</strain>
    </source>
</reference>
<proteinExistence type="predicted"/>